<evidence type="ECO:0000259" key="3">
    <source>
        <dbReference type="Pfam" id="PF17782"/>
    </source>
</evidence>
<dbReference type="Pfam" id="PF02481">
    <property type="entry name" value="DNA_processg_A"/>
    <property type="match status" value="1"/>
</dbReference>
<dbReference type="InterPro" id="IPR057666">
    <property type="entry name" value="DrpA_SLOG"/>
</dbReference>
<keyword evidence="5" id="KW-1185">Reference proteome</keyword>
<organism evidence="4 5">
    <name type="scientific">Thalassospira lohafexi</name>
    <dbReference type="NCBI Taxonomy" id="744227"/>
    <lineage>
        <taxon>Bacteria</taxon>
        <taxon>Pseudomonadati</taxon>
        <taxon>Pseudomonadota</taxon>
        <taxon>Alphaproteobacteria</taxon>
        <taxon>Rhodospirillales</taxon>
        <taxon>Thalassospiraceae</taxon>
        <taxon>Thalassospira</taxon>
    </lineage>
</organism>
<dbReference type="InterPro" id="IPR036388">
    <property type="entry name" value="WH-like_DNA-bd_sf"/>
</dbReference>
<dbReference type="AlphaFoldDB" id="A0A2N3LAE4"/>
<feature type="domain" description="DprA winged helix" evidence="3">
    <location>
        <begin position="344"/>
        <end position="399"/>
    </location>
</feature>
<dbReference type="EMBL" id="NXGX01000002">
    <property type="protein sequence ID" value="PKR59762.1"/>
    <property type="molecule type" value="Genomic_DNA"/>
</dbReference>
<reference evidence="4 5" key="1">
    <citation type="submission" date="2017-09" db="EMBL/GenBank/DDBJ databases">
        <title>Biodiversity and function of Thalassospira species in the particle-attached aromatic-hydrocarbon-degrading consortia from the surface seawater of the China South Sea.</title>
        <authorList>
            <person name="Dong C."/>
            <person name="Lai Q."/>
            <person name="Shao Z."/>
        </authorList>
    </citation>
    <scope>NUCLEOTIDE SEQUENCE [LARGE SCALE GENOMIC DNA]</scope>
    <source>
        <strain evidence="4 5">139Z-12</strain>
    </source>
</reference>
<dbReference type="NCBIfam" id="TIGR00732">
    <property type="entry name" value="dprA"/>
    <property type="match status" value="1"/>
</dbReference>
<proteinExistence type="inferred from homology"/>
<comment type="similarity">
    <text evidence="1">Belongs to the DprA/Smf family.</text>
</comment>
<dbReference type="SUPFAM" id="SSF102405">
    <property type="entry name" value="MCP/YpsA-like"/>
    <property type="match status" value="1"/>
</dbReference>
<accession>A0A2N3LAE4</accession>
<dbReference type="Proteomes" id="UP000233332">
    <property type="component" value="Unassembled WGS sequence"/>
</dbReference>
<dbReference type="Gene3D" id="1.10.10.10">
    <property type="entry name" value="Winged helix-like DNA-binding domain superfamily/Winged helix DNA-binding domain"/>
    <property type="match status" value="1"/>
</dbReference>
<evidence type="ECO:0000313" key="4">
    <source>
        <dbReference type="EMBL" id="PKR59762.1"/>
    </source>
</evidence>
<gene>
    <name evidence="4" type="primary">dprA</name>
    <name evidence="4" type="ORF">COO92_04345</name>
</gene>
<feature type="domain" description="Smf/DprA SLOG" evidence="2">
    <location>
        <begin position="67"/>
        <end position="278"/>
    </location>
</feature>
<dbReference type="Pfam" id="PF21102">
    <property type="entry name" value="DprA_N"/>
    <property type="match status" value="1"/>
</dbReference>
<dbReference type="GO" id="GO:0009294">
    <property type="term" value="P:DNA-mediated transformation"/>
    <property type="evidence" value="ECO:0007669"/>
    <property type="project" value="InterPro"/>
</dbReference>
<dbReference type="InterPro" id="IPR041614">
    <property type="entry name" value="DprA_WH"/>
</dbReference>
<evidence type="ECO:0000313" key="5">
    <source>
        <dbReference type="Proteomes" id="UP000233332"/>
    </source>
</evidence>
<protein>
    <submittedName>
        <fullName evidence="4">DNA-protecting protein DprA</fullName>
    </submittedName>
</protein>
<dbReference type="Pfam" id="PF17782">
    <property type="entry name" value="WHD_DprA"/>
    <property type="match status" value="1"/>
</dbReference>
<sequence length="406" mass="43444">MRLARSSNIGPITFRKLLDRFGTARDAIEQLPDIIAKTKGFRKIVLASRNDTVLEIELAQKCGAKPVIWGDPEYPALLARIEDAPPYFYAVGRVELLARPAIGLVGARNASANGCGFARKLSHSLCDAGYVVVSGMARGIDGAVHEAALTADPKANGGTIAVLGGGVDVIYPREHRDLYGKLCEQGCVISEMPPGLQPQARHFPRRNRIISGLSYGTVVIEAGRNSGSLITARFAGEQGRDVFAVPGSPTDPRAAGPNSLIRDGAILCDSADVILDALRDATQNTHLFEDFHQFNTNAHSPEANSDPARYDDIAQSIVQDAENSGSKEPSQSIEIDSELGDLSPIDTDADQSGKVLDLLSTTPLLIDDLIRASELPANSISSILIELELAGRVERHPGNRVSRIAK</sequence>
<dbReference type="InterPro" id="IPR003488">
    <property type="entry name" value="DprA"/>
</dbReference>
<dbReference type="Gene3D" id="3.40.50.450">
    <property type="match status" value="1"/>
</dbReference>
<name>A0A2N3LAE4_9PROT</name>
<evidence type="ECO:0000259" key="2">
    <source>
        <dbReference type="Pfam" id="PF02481"/>
    </source>
</evidence>
<comment type="caution">
    <text evidence="4">The sequence shown here is derived from an EMBL/GenBank/DDBJ whole genome shotgun (WGS) entry which is preliminary data.</text>
</comment>
<evidence type="ECO:0000256" key="1">
    <source>
        <dbReference type="ARBA" id="ARBA00006525"/>
    </source>
</evidence>
<dbReference type="PANTHER" id="PTHR43022:SF1">
    <property type="entry name" value="PROTEIN SMF"/>
    <property type="match status" value="1"/>
</dbReference>
<dbReference type="PANTHER" id="PTHR43022">
    <property type="entry name" value="PROTEIN SMF"/>
    <property type="match status" value="1"/>
</dbReference>